<name>A0ABY9WW11_9BACT</name>
<dbReference type="Pfam" id="PF23621">
    <property type="entry name" value="BP74_N"/>
    <property type="match status" value="1"/>
</dbReference>
<dbReference type="PANTHER" id="PTHR35883">
    <property type="entry name" value="CYCLIC AMP-INDUCIBLE PROTEIN BP74-RELATED"/>
    <property type="match status" value="1"/>
</dbReference>
<dbReference type="InterPro" id="IPR056422">
    <property type="entry name" value="BP74_N"/>
</dbReference>
<sequence>MAGSRYFSFMQRQEQEFVFELTDPAKIQEALDILSGKETFKVHVMGKLVKSRRPYNPKWDYHLDPASISFFAMAIEVCDADMSYVQDHLDEAGGAFLPGFFWCPWNSKLLREVTPS</sequence>
<reference evidence="2 3" key="1">
    <citation type="submission" date="2019-08" db="EMBL/GenBank/DDBJ databases">
        <title>Archangium and Cystobacter genomes.</title>
        <authorList>
            <person name="Chen I.-C.K."/>
            <person name="Wielgoss S."/>
        </authorList>
    </citation>
    <scope>NUCLEOTIDE SEQUENCE [LARGE SCALE GENOMIC DNA]</scope>
    <source>
        <strain evidence="2 3">Cbm 6</strain>
    </source>
</reference>
<evidence type="ECO:0000313" key="3">
    <source>
        <dbReference type="Proteomes" id="UP001611383"/>
    </source>
</evidence>
<protein>
    <submittedName>
        <fullName evidence="2">Calmodulin</fullName>
    </submittedName>
</protein>
<organism evidence="2 3">
    <name type="scientific">Archangium minus</name>
    <dbReference type="NCBI Taxonomy" id="83450"/>
    <lineage>
        <taxon>Bacteria</taxon>
        <taxon>Pseudomonadati</taxon>
        <taxon>Myxococcota</taxon>
        <taxon>Myxococcia</taxon>
        <taxon>Myxococcales</taxon>
        <taxon>Cystobacterineae</taxon>
        <taxon>Archangiaceae</taxon>
        <taxon>Archangium</taxon>
    </lineage>
</organism>
<accession>A0ABY9WW11</accession>
<dbReference type="EMBL" id="CP043494">
    <property type="protein sequence ID" value="WNG47136.1"/>
    <property type="molecule type" value="Genomic_DNA"/>
</dbReference>
<keyword evidence="3" id="KW-1185">Reference proteome</keyword>
<dbReference type="RefSeq" id="WP_395824430.1">
    <property type="nucleotide sequence ID" value="NZ_CP043494.1"/>
</dbReference>
<dbReference type="PANTHER" id="PTHR35883:SF1">
    <property type="entry name" value="CALMODULIN-BINDING PROTEIN CAM-BP15-RELATED"/>
    <property type="match status" value="1"/>
</dbReference>
<dbReference type="InterPro" id="IPR053344">
    <property type="entry name" value="cAMP-inducible_BP74-like"/>
</dbReference>
<dbReference type="Proteomes" id="UP001611383">
    <property type="component" value="Chromosome"/>
</dbReference>
<gene>
    <name evidence="2" type="ORF">F0U60_25670</name>
</gene>
<evidence type="ECO:0000259" key="1">
    <source>
        <dbReference type="Pfam" id="PF23621"/>
    </source>
</evidence>
<feature type="domain" description="BP74 N-terminal" evidence="1">
    <location>
        <begin position="5"/>
        <end position="115"/>
    </location>
</feature>
<proteinExistence type="predicted"/>
<evidence type="ECO:0000313" key="2">
    <source>
        <dbReference type="EMBL" id="WNG47136.1"/>
    </source>
</evidence>